<dbReference type="SUPFAM" id="SSF52833">
    <property type="entry name" value="Thioredoxin-like"/>
    <property type="match status" value="1"/>
</dbReference>
<dbReference type="CDD" id="cd02955">
    <property type="entry name" value="SSP411"/>
    <property type="match status" value="1"/>
</dbReference>
<dbReference type="PANTHER" id="PTHR42899">
    <property type="entry name" value="SPERMATOGENESIS-ASSOCIATED PROTEIN 20"/>
    <property type="match status" value="1"/>
</dbReference>
<accession>A0A4R1M130</accession>
<dbReference type="GO" id="GO:0005975">
    <property type="term" value="P:carbohydrate metabolic process"/>
    <property type="evidence" value="ECO:0007669"/>
    <property type="project" value="InterPro"/>
</dbReference>
<evidence type="ECO:0000259" key="1">
    <source>
        <dbReference type="Pfam" id="PF03190"/>
    </source>
</evidence>
<dbReference type="PIRSF" id="PIRSF006402">
    <property type="entry name" value="UCP006402_thioredoxin"/>
    <property type="match status" value="1"/>
</dbReference>
<dbReference type="PANTHER" id="PTHR42899:SF1">
    <property type="entry name" value="SPERMATOGENESIS-ASSOCIATED PROTEIN 20"/>
    <property type="match status" value="1"/>
</dbReference>
<feature type="domain" description="Spermatogenesis-associated protein 20-like TRX" evidence="1">
    <location>
        <begin position="3"/>
        <end position="156"/>
    </location>
</feature>
<dbReference type="AlphaFoldDB" id="A0A4R1M130"/>
<gene>
    <name evidence="2" type="ORF">C8N28_0641</name>
</gene>
<protein>
    <recommendedName>
        <fullName evidence="1">Spermatogenesis-associated protein 20-like TRX domain-containing protein</fullName>
    </recommendedName>
</protein>
<dbReference type="Gene3D" id="1.50.10.10">
    <property type="match status" value="1"/>
</dbReference>
<dbReference type="InterPro" id="IPR024705">
    <property type="entry name" value="Ssp411"/>
</dbReference>
<proteinExistence type="predicted"/>
<dbReference type="Pfam" id="PF03190">
    <property type="entry name" value="Thioredox_DsbH"/>
    <property type="match status" value="1"/>
</dbReference>
<evidence type="ECO:0000313" key="2">
    <source>
        <dbReference type="EMBL" id="TCK85335.1"/>
    </source>
</evidence>
<reference evidence="2 3" key="1">
    <citation type="submission" date="2019-03" db="EMBL/GenBank/DDBJ databases">
        <title>Genomic Encyclopedia of Archaeal and Bacterial Type Strains, Phase II (KMG-II): from individual species to whole genera.</title>
        <authorList>
            <person name="Goeker M."/>
        </authorList>
    </citation>
    <scope>NUCLEOTIDE SEQUENCE [LARGE SCALE GENOMIC DNA]</scope>
    <source>
        <strain evidence="2 3">DSM 22554</strain>
    </source>
</reference>
<sequence>MANQLKFESSPYLKQHQNNPVHWYPWGDEALQKAQKENKLIIVSIGYAACHWCHVMERESFENDSVAKVMNDHFIAIKVDREERPDIDQVYMTAVQLMKGQGGWPLNAICLPDTRPIYGGTYFPPEDWKNVLLQLVETWNEKPEVALDYAQRLTQGIHESDAMPVHQLDKPFEVSTLHEIVEVWKASFDKKEGGYKRVPKFPIPNNWLFFLRYGFLAKDEEVLEHTHFTLKKIASGGIYDQVGGGFARYSVDARWHIPHFEKMLYDNALLVSLYCEAYQQKRTPQYKRVIYETLGWIKREMTSHKGAFYSSLDADSDGLEGKYYTFTQQEIKEVLGEDAPLFINYFQVTERGNWLEENTNVLELHEDADTLAREAGYSESEWNNYLSEIKSKLYQHREKRTRPALDNKILCSWNSMMIKAYVDAYRIFREEEFITAAKIAAIFIERELFNSKGDLLRQPTYNGKEITGFLDDYAFYIEALIALYETTFQIDYLEKAKSLMDKVLIDFRHENDTAFNFASHQSEKLIANKKDIMDDVIPSSNSVLIRQLFKLGLFFDNNSYRSIAMQILINVFPQIKAYSSAFSNWSIQLLEEVFGLNEIAITGPDYQRNQEELDKYYLPNKIVMGGVDENLPLLKGRVDSANKIYVCKNKTCSLPVINIPGLLKLIFKPENGQNSPQS</sequence>
<dbReference type="Gene3D" id="3.40.30.10">
    <property type="entry name" value="Glutaredoxin"/>
    <property type="match status" value="1"/>
</dbReference>
<comment type="caution">
    <text evidence="2">The sequence shown here is derived from an EMBL/GenBank/DDBJ whole genome shotgun (WGS) entry which is preliminary data.</text>
</comment>
<organism evidence="2 3">
    <name type="scientific">Albibacterium bauzanense</name>
    <dbReference type="NCBI Taxonomy" id="653929"/>
    <lineage>
        <taxon>Bacteria</taxon>
        <taxon>Pseudomonadati</taxon>
        <taxon>Bacteroidota</taxon>
        <taxon>Sphingobacteriia</taxon>
        <taxon>Sphingobacteriales</taxon>
        <taxon>Sphingobacteriaceae</taxon>
        <taxon>Albibacterium</taxon>
    </lineage>
</organism>
<dbReference type="InterPro" id="IPR012341">
    <property type="entry name" value="6hp_glycosidase-like_sf"/>
</dbReference>
<evidence type="ECO:0000313" key="3">
    <source>
        <dbReference type="Proteomes" id="UP000294616"/>
    </source>
</evidence>
<dbReference type="RefSeq" id="WP_132221453.1">
    <property type="nucleotide sequence ID" value="NZ_SMGO01000001.1"/>
</dbReference>
<name>A0A4R1M130_9SPHI</name>
<dbReference type="SUPFAM" id="SSF48208">
    <property type="entry name" value="Six-hairpin glycosidases"/>
    <property type="match status" value="1"/>
</dbReference>
<dbReference type="Proteomes" id="UP000294616">
    <property type="component" value="Unassembled WGS sequence"/>
</dbReference>
<keyword evidence="3" id="KW-1185">Reference proteome</keyword>
<dbReference type="EMBL" id="SMGO01000001">
    <property type="protein sequence ID" value="TCK85335.1"/>
    <property type="molecule type" value="Genomic_DNA"/>
</dbReference>
<dbReference type="InterPro" id="IPR036249">
    <property type="entry name" value="Thioredoxin-like_sf"/>
</dbReference>
<dbReference type="OrthoDB" id="9762614at2"/>
<dbReference type="InterPro" id="IPR004879">
    <property type="entry name" value="Ssp411-like_TRX"/>
</dbReference>
<dbReference type="InterPro" id="IPR008928">
    <property type="entry name" value="6-hairpin_glycosidase_sf"/>
</dbReference>